<dbReference type="GO" id="GO:0006368">
    <property type="term" value="P:transcription elongation by RNA polymerase II"/>
    <property type="evidence" value="ECO:0007669"/>
    <property type="project" value="InterPro"/>
</dbReference>
<evidence type="ECO:0000313" key="2">
    <source>
        <dbReference type="EMBL" id="KAA0054521.1"/>
    </source>
</evidence>
<evidence type="ECO:0000313" key="3">
    <source>
        <dbReference type="Proteomes" id="UP000321393"/>
    </source>
</evidence>
<reference evidence="2 3" key="1">
    <citation type="submission" date="2019-08" db="EMBL/GenBank/DDBJ databases">
        <title>Draft genome sequences of two oriental melons (Cucumis melo L. var makuwa).</title>
        <authorList>
            <person name="Kwon S.-Y."/>
        </authorList>
    </citation>
    <scope>NUCLEOTIDE SEQUENCE [LARGE SCALE GENOMIC DNA]</scope>
    <source>
        <strain evidence="3">cv. SW 3</strain>
        <tissue evidence="2">Leaf</tissue>
    </source>
</reference>
<evidence type="ECO:0000256" key="1">
    <source>
        <dbReference type="SAM" id="MobiDB-lite"/>
    </source>
</evidence>
<dbReference type="GO" id="GO:0003746">
    <property type="term" value="F:translation elongation factor activity"/>
    <property type="evidence" value="ECO:0007669"/>
    <property type="project" value="UniProtKB-KW"/>
</dbReference>
<keyword evidence="2" id="KW-0251">Elongation factor</keyword>
<keyword evidence="2" id="KW-0648">Protein biosynthesis</keyword>
<dbReference type="AlphaFoldDB" id="A0A5A7ULV4"/>
<dbReference type="STRING" id="1194695.A0A5A7ULV4"/>
<dbReference type="Proteomes" id="UP000321393">
    <property type="component" value="Unassembled WGS sequence"/>
</dbReference>
<sequence>MYRVRKIPSLVDLCVNKAIDNIRFLGDVGETDIHLLERILPHCTVDQLMHVEKSSEGRDLTPVTDKLWKKFYERQFGKESTTTVIERMRQKRVAFRWIQLYEAKMQDIEKNESKAADRIKQSYLKENARIHGRSSECGRKICIEERNGERSRKLELELGTSAWVRDCLVAAAELSNPLVFWRRRWLETRVLIPDGKNGSGRRPLAAEASLEGRAGSEGSLKSGKELDAVVKADCSKVESEGSPEDKKWEFDLRSDCEATVIIKMTSAAVE</sequence>
<gene>
    <name evidence="2" type="ORF">E6C27_scaffold24G003030</name>
</gene>
<dbReference type="Gene3D" id="6.10.250.3180">
    <property type="match status" value="1"/>
</dbReference>
<accession>A0A5A7ULV4</accession>
<dbReference type="EMBL" id="SSTE01008830">
    <property type="protein sequence ID" value="KAA0054521.1"/>
    <property type="molecule type" value="Genomic_DNA"/>
</dbReference>
<organism evidence="2 3">
    <name type="scientific">Cucumis melo var. makuwa</name>
    <name type="common">Oriental melon</name>
    <dbReference type="NCBI Taxonomy" id="1194695"/>
    <lineage>
        <taxon>Eukaryota</taxon>
        <taxon>Viridiplantae</taxon>
        <taxon>Streptophyta</taxon>
        <taxon>Embryophyta</taxon>
        <taxon>Tracheophyta</taxon>
        <taxon>Spermatophyta</taxon>
        <taxon>Magnoliopsida</taxon>
        <taxon>eudicotyledons</taxon>
        <taxon>Gunneridae</taxon>
        <taxon>Pentapetalae</taxon>
        <taxon>rosids</taxon>
        <taxon>fabids</taxon>
        <taxon>Cucurbitales</taxon>
        <taxon>Cucurbitaceae</taxon>
        <taxon>Benincaseae</taxon>
        <taxon>Cucumis</taxon>
    </lineage>
</organism>
<comment type="caution">
    <text evidence="2">The sequence shown here is derived from an EMBL/GenBank/DDBJ whole genome shotgun (WGS) entry which is preliminary data.</text>
</comment>
<dbReference type="PANTHER" id="PTHR47543:SF2">
    <property type="entry name" value="RNA POLYMERASE II TRANSCRIPTION FACTOR SIII SUBUNIT A"/>
    <property type="match status" value="1"/>
</dbReference>
<dbReference type="GO" id="GO:0070449">
    <property type="term" value="C:elongin complex"/>
    <property type="evidence" value="ECO:0007669"/>
    <property type="project" value="InterPro"/>
</dbReference>
<name>A0A5A7ULV4_CUCMM</name>
<proteinExistence type="predicted"/>
<dbReference type="Pfam" id="PF06881">
    <property type="entry name" value="Elongin_A"/>
    <property type="match status" value="1"/>
</dbReference>
<dbReference type="PANTHER" id="PTHR47543">
    <property type="entry name" value="OS08G0169600 PROTEIN"/>
    <property type="match status" value="1"/>
</dbReference>
<protein>
    <submittedName>
        <fullName evidence="2">Transcription elongation factor B polypeptide 3 isoform X2</fullName>
    </submittedName>
</protein>
<feature type="region of interest" description="Disordered" evidence="1">
    <location>
        <begin position="197"/>
        <end position="221"/>
    </location>
</feature>
<dbReference type="OrthoDB" id="21513at2759"/>
<dbReference type="InterPro" id="IPR010684">
    <property type="entry name" value="RNA_pol_II_trans_fac_SIII_A"/>
</dbReference>